<proteinExistence type="predicted"/>
<evidence type="ECO:0000313" key="2">
    <source>
        <dbReference type="Proteomes" id="UP000011083"/>
    </source>
</evidence>
<accession>L8HHE1</accession>
<dbReference type="AlphaFoldDB" id="L8HHE1"/>
<evidence type="ECO:0000313" key="1">
    <source>
        <dbReference type="EMBL" id="ELR23881.1"/>
    </source>
</evidence>
<protein>
    <recommendedName>
        <fullName evidence="3">Kazaltype serine protease inhibitor domain containing protein</fullName>
    </recommendedName>
</protein>
<organism evidence="1 2">
    <name type="scientific">Acanthamoeba castellanii (strain ATCC 30010 / Neff)</name>
    <dbReference type="NCBI Taxonomy" id="1257118"/>
    <lineage>
        <taxon>Eukaryota</taxon>
        <taxon>Amoebozoa</taxon>
        <taxon>Discosea</taxon>
        <taxon>Longamoebia</taxon>
        <taxon>Centramoebida</taxon>
        <taxon>Acanthamoebidae</taxon>
        <taxon>Acanthamoeba</taxon>
    </lineage>
</organism>
<evidence type="ECO:0008006" key="3">
    <source>
        <dbReference type="Google" id="ProtNLM"/>
    </source>
</evidence>
<dbReference type="EMBL" id="KB007842">
    <property type="protein sequence ID" value="ELR23881.1"/>
    <property type="molecule type" value="Genomic_DNA"/>
</dbReference>
<dbReference type="VEuPathDB" id="AmoebaDB:ACA1_074480"/>
<dbReference type="Gene3D" id="3.30.60.30">
    <property type="match status" value="1"/>
</dbReference>
<dbReference type="Proteomes" id="UP000011083">
    <property type="component" value="Unassembled WGS sequence"/>
</dbReference>
<gene>
    <name evidence="1" type="ORF">ACA1_074480</name>
</gene>
<dbReference type="GeneID" id="14924898"/>
<name>L8HHE1_ACACF</name>
<reference evidence="1 2" key="1">
    <citation type="journal article" date="2013" name="Genome Biol.">
        <title>Genome of Acanthamoeba castellanii highlights extensive lateral gene transfer and early evolution of tyrosine kinase signaling.</title>
        <authorList>
            <person name="Clarke M."/>
            <person name="Lohan A.J."/>
            <person name="Liu B."/>
            <person name="Lagkouvardos I."/>
            <person name="Roy S."/>
            <person name="Zafar N."/>
            <person name="Bertelli C."/>
            <person name="Schilde C."/>
            <person name="Kianianmomeni A."/>
            <person name="Burglin T.R."/>
            <person name="Frech C."/>
            <person name="Turcotte B."/>
            <person name="Kopec K.O."/>
            <person name="Synnott J.M."/>
            <person name="Choo C."/>
            <person name="Paponov I."/>
            <person name="Finkler A."/>
            <person name="Soon Heng Tan C."/>
            <person name="Hutchins A.P."/>
            <person name="Weinmeier T."/>
            <person name="Rattei T."/>
            <person name="Chu J.S."/>
            <person name="Gimenez G."/>
            <person name="Irimia M."/>
            <person name="Rigden D.J."/>
            <person name="Fitzpatrick D.A."/>
            <person name="Lorenzo-Morales J."/>
            <person name="Bateman A."/>
            <person name="Chiu C.H."/>
            <person name="Tang P."/>
            <person name="Hegemann P."/>
            <person name="Fromm H."/>
            <person name="Raoult D."/>
            <person name="Greub G."/>
            <person name="Miranda-Saavedra D."/>
            <person name="Chen N."/>
            <person name="Nash P."/>
            <person name="Ginger M.L."/>
            <person name="Horn M."/>
            <person name="Schaap P."/>
            <person name="Caler L."/>
            <person name="Loftus B."/>
        </authorList>
    </citation>
    <scope>NUCLEOTIDE SEQUENCE [LARGE SCALE GENOMIC DNA]</scope>
    <source>
        <strain evidence="1 2">Neff</strain>
    </source>
</reference>
<sequence>MVNPAKLVGQRSLFSSNNQNLPRINIPHNGRDCWADSECNSSVEYCKRRVGHCNSEGFCASRPTDCASTGTPVCTCTGETLENDCSAAAAGVTVAYEGECTN</sequence>
<dbReference type="KEGG" id="acan:ACA1_074480"/>
<dbReference type="RefSeq" id="XP_004353409.1">
    <property type="nucleotide sequence ID" value="XM_004353357.1"/>
</dbReference>
<keyword evidence="2" id="KW-1185">Reference proteome</keyword>